<keyword evidence="1 6" id="KW-0245">EGF-like domain</keyword>
<dbReference type="FunFam" id="2.10.25.10:FF:000031">
    <property type="entry name" value="neurogenic locus notch homolog protein 3"/>
    <property type="match status" value="1"/>
</dbReference>
<accession>A0AAD9MZV5</accession>
<organism evidence="8 9">
    <name type="scientific">Paralvinella palmiformis</name>
    <dbReference type="NCBI Taxonomy" id="53620"/>
    <lineage>
        <taxon>Eukaryota</taxon>
        <taxon>Metazoa</taxon>
        <taxon>Spiralia</taxon>
        <taxon>Lophotrochozoa</taxon>
        <taxon>Annelida</taxon>
        <taxon>Polychaeta</taxon>
        <taxon>Sedentaria</taxon>
        <taxon>Canalipalpata</taxon>
        <taxon>Terebellida</taxon>
        <taxon>Terebelliformia</taxon>
        <taxon>Alvinellidae</taxon>
        <taxon>Paralvinella</taxon>
    </lineage>
</organism>
<dbReference type="PANTHER" id="PTHR24049">
    <property type="entry name" value="CRUMBS FAMILY MEMBER"/>
    <property type="match status" value="1"/>
</dbReference>
<dbReference type="PROSITE" id="PS00022">
    <property type="entry name" value="EGF_1"/>
    <property type="match status" value="7"/>
</dbReference>
<dbReference type="SMART" id="SM00179">
    <property type="entry name" value="EGF_CA"/>
    <property type="match status" value="6"/>
</dbReference>
<feature type="disulfide bond" evidence="6">
    <location>
        <begin position="136"/>
        <end position="146"/>
    </location>
</feature>
<feature type="domain" description="EGF-like" evidence="7">
    <location>
        <begin position="169"/>
        <end position="206"/>
    </location>
</feature>
<evidence type="ECO:0000256" key="1">
    <source>
        <dbReference type="ARBA" id="ARBA00022536"/>
    </source>
</evidence>
<dbReference type="SUPFAM" id="SSF57184">
    <property type="entry name" value="Growth factor receptor domain"/>
    <property type="match status" value="2"/>
</dbReference>
<protein>
    <recommendedName>
        <fullName evidence="7">EGF-like domain-containing protein</fullName>
    </recommendedName>
</protein>
<dbReference type="InterPro" id="IPR001881">
    <property type="entry name" value="EGF-like_Ca-bd_dom"/>
</dbReference>
<dbReference type="InterPro" id="IPR013032">
    <property type="entry name" value="EGF-like_CS"/>
</dbReference>
<dbReference type="SUPFAM" id="SSF57196">
    <property type="entry name" value="EGF/Laminin"/>
    <property type="match status" value="2"/>
</dbReference>
<feature type="disulfide bond" evidence="6">
    <location>
        <begin position="25"/>
        <end position="35"/>
    </location>
</feature>
<feature type="disulfide bond" evidence="6">
    <location>
        <begin position="62"/>
        <end position="72"/>
    </location>
</feature>
<dbReference type="Gene3D" id="2.10.25.10">
    <property type="entry name" value="Laminin"/>
    <property type="match status" value="6"/>
</dbReference>
<evidence type="ECO:0000256" key="6">
    <source>
        <dbReference type="PROSITE-ProRule" id="PRU00076"/>
    </source>
</evidence>
<dbReference type="InterPro" id="IPR009030">
    <property type="entry name" value="Growth_fac_rcpt_cys_sf"/>
</dbReference>
<reference evidence="8" key="1">
    <citation type="journal article" date="2023" name="Mol. Biol. Evol.">
        <title>Third-Generation Sequencing Reveals the Adaptive Role of the Epigenome in Three Deep-Sea Polychaetes.</title>
        <authorList>
            <person name="Perez M."/>
            <person name="Aroh O."/>
            <person name="Sun Y."/>
            <person name="Lan Y."/>
            <person name="Juniper S.K."/>
            <person name="Young C.R."/>
            <person name="Angers B."/>
            <person name="Qian P.Y."/>
        </authorList>
    </citation>
    <scope>NUCLEOTIDE SEQUENCE</scope>
    <source>
        <strain evidence="8">P08H-3</strain>
    </source>
</reference>
<keyword evidence="9" id="KW-1185">Reference proteome</keyword>
<evidence type="ECO:0000256" key="5">
    <source>
        <dbReference type="ARBA" id="ARBA00023180"/>
    </source>
</evidence>
<feature type="domain" description="EGF-like" evidence="7">
    <location>
        <begin position="223"/>
        <end position="258"/>
    </location>
</feature>
<feature type="domain" description="EGF-like" evidence="7">
    <location>
        <begin position="132"/>
        <end position="167"/>
    </location>
</feature>
<feature type="disulfide bond" evidence="6">
    <location>
        <begin position="196"/>
        <end position="205"/>
    </location>
</feature>
<evidence type="ECO:0000256" key="2">
    <source>
        <dbReference type="ARBA" id="ARBA00022729"/>
    </source>
</evidence>
<evidence type="ECO:0000256" key="3">
    <source>
        <dbReference type="ARBA" id="ARBA00022737"/>
    </source>
</evidence>
<dbReference type="GO" id="GO:0005509">
    <property type="term" value="F:calcium ion binding"/>
    <property type="evidence" value="ECO:0007669"/>
    <property type="project" value="InterPro"/>
</dbReference>
<feature type="disulfide bond" evidence="6">
    <location>
        <begin position="157"/>
        <end position="166"/>
    </location>
</feature>
<dbReference type="PROSITE" id="PS01186">
    <property type="entry name" value="EGF_2"/>
    <property type="match status" value="6"/>
</dbReference>
<keyword evidence="2" id="KW-0732">Signal</keyword>
<feature type="disulfide bond" evidence="6">
    <location>
        <begin position="248"/>
        <end position="257"/>
    </location>
</feature>
<dbReference type="PROSITE" id="PS50026">
    <property type="entry name" value="EGF_3"/>
    <property type="match status" value="7"/>
</dbReference>
<feature type="disulfide bond" evidence="6">
    <location>
        <begin position="83"/>
        <end position="92"/>
    </location>
</feature>
<dbReference type="InterPro" id="IPR018097">
    <property type="entry name" value="EGF_Ca-bd_CS"/>
</dbReference>
<feature type="disulfide bond" evidence="6">
    <location>
        <begin position="173"/>
        <end position="183"/>
    </location>
</feature>
<feature type="domain" description="EGF-like" evidence="7">
    <location>
        <begin position="21"/>
        <end position="56"/>
    </location>
</feature>
<comment type="caution">
    <text evidence="6">Lacks conserved residue(s) required for the propagation of feature annotation.</text>
</comment>
<dbReference type="InterPro" id="IPR051022">
    <property type="entry name" value="Notch_Cell-Fate_Det"/>
</dbReference>
<dbReference type="AlphaFoldDB" id="A0AAD9MZV5"/>
<dbReference type="InterPro" id="IPR000742">
    <property type="entry name" value="EGF"/>
</dbReference>
<evidence type="ECO:0000313" key="9">
    <source>
        <dbReference type="Proteomes" id="UP001208570"/>
    </source>
</evidence>
<feature type="disulfide bond" evidence="6">
    <location>
        <begin position="46"/>
        <end position="55"/>
    </location>
</feature>
<dbReference type="FunFam" id="2.10.25.10:FF:000279">
    <property type="entry name" value="Neurogenic locus notch 1"/>
    <property type="match status" value="2"/>
</dbReference>
<dbReference type="PROSITE" id="PS01187">
    <property type="entry name" value="EGF_CA"/>
    <property type="match status" value="2"/>
</dbReference>
<dbReference type="Proteomes" id="UP001208570">
    <property type="component" value="Unassembled WGS sequence"/>
</dbReference>
<gene>
    <name evidence="8" type="ORF">LSH36_435g03050</name>
</gene>
<feature type="disulfide bond" evidence="6">
    <location>
        <begin position="9"/>
        <end position="18"/>
    </location>
</feature>
<feature type="disulfide bond" evidence="6">
    <location>
        <begin position="99"/>
        <end position="109"/>
    </location>
</feature>
<dbReference type="Pfam" id="PF00008">
    <property type="entry name" value="EGF"/>
    <property type="match status" value="2"/>
</dbReference>
<dbReference type="Pfam" id="PF12661">
    <property type="entry name" value="hEGF"/>
    <property type="match status" value="2"/>
</dbReference>
<evidence type="ECO:0000313" key="8">
    <source>
        <dbReference type="EMBL" id="KAK2149831.1"/>
    </source>
</evidence>
<feature type="domain" description="EGF-like" evidence="7">
    <location>
        <begin position="95"/>
        <end position="130"/>
    </location>
</feature>
<feature type="disulfide bond" evidence="6">
    <location>
        <begin position="120"/>
        <end position="129"/>
    </location>
</feature>
<dbReference type="CDD" id="cd00054">
    <property type="entry name" value="EGF_CA"/>
    <property type="match status" value="4"/>
</dbReference>
<keyword evidence="5" id="KW-0325">Glycoprotein</keyword>
<feature type="domain" description="EGF-like" evidence="7">
    <location>
        <begin position="1"/>
        <end position="19"/>
    </location>
</feature>
<keyword evidence="4 6" id="KW-1015">Disulfide bond</keyword>
<proteinExistence type="predicted"/>
<comment type="caution">
    <text evidence="8">The sequence shown here is derived from an EMBL/GenBank/DDBJ whole genome shotgun (WGS) entry which is preliminary data.</text>
</comment>
<dbReference type="SMART" id="SM00181">
    <property type="entry name" value="EGF"/>
    <property type="match status" value="6"/>
</dbReference>
<sequence length="454" mass="50091">MGRNHVCLCAPGYTGPHCDVTIELCTSNPCVHGTCEELMFKYVCHCNKGYTGLNCADDIDECEEQPCQFGTCENRPGYFQCHCRPGFGGKLCETEVNECYSSPCNQGTCRPVLNGYLCSCPPGFTGINCEMEINNCASEPCVMGRCRDVNNGYRCICDKGYTGDFCQLFAGGCSASKCINGICREVMGTHGHRCVCRPGFTGKHCEVLVDSCASSPCVRGDCINHCESSPCSGLGTCLPVVGGYICDCVDHVYGSNCEIDKRPAVVDGTEEAYTVSLITTKSINQVSKIKLRDVIEYKKTRTDCKSDLVSFTPLITSRHVSIARGYPRSVGNGQTEIGIIVRAPLEVFYRACNAYNDGAKMRPYRQVSGSTGYYSRDNIRTELYAKADDESIYLDRDLLQLIIQERLEDINREKVILCFLYDNRVLNTPVAINSILSTEQMITVGIVLEMSKKR</sequence>
<keyword evidence="3" id="KW-0677">Repeat</keyword>
<dbReference type="PROSITE" id="PS00010">
    <property type="entry name" value="ASX_HYDROXYL"/>
    <property type="match status" value="2"/>
</dbReference>
<dbReference type="FunFam" id="2.10.25.10:FF:000004">
    <property type="entry name" value="Neurogenic locus notch 1"/>
    <property type="match status" value="1"/>
</dbReference>
<evidence type="ECO:0000256" key="4">
    <source>
        <dbReference type="ARBA" id="ARBA00023157"/>
    </source>
</evidence>
<dbReference type="InterPro" id="IPR000152">
    <property type="entry name" value="EGF-type_Asp/Asn_hydroxyl_site"/>
</dbReference>
<feature type="domain" description="EGF-like" evidence="7">
    <location>
        <begin position="58"/>
        <end position="93"/>
    </location>
</feature>
<evidence type="ECO:0000259" key="7">
    <source>
        <dbReference type="PROSITE" id="PS50026"/>
    </source>
</evidence>
<dbReference type="EMBL" id="JAODUP010000435">
    <property type="protein sequence ID" value="KAK2149831.1"/>
    <property type="molecule type" value="Genomic_DNA"/>
</dbReference>
<name>A0AAD9MZV5_9ANNE</name>